<dbReference type="Gene3D" id="4.10.410.10">
    <property type="entry name" value="Pancreatic trypsin inhibitor Kunitz domain"/>
    <property type="match status" value="1"/>
</dbReference>
<keyword evidence="2" id="KW-0812">Transmembrane</keyword>
<dbReference type="Pfam" id="PF00014">
    <property type="entry name" value="Kunitz_BPTI"/>
    <property type="match status" value="1"/>
</dbReference>
<dbReference type="InterPro" id="IPR036880">
    <property type="entry name" value="Kunitz_BPTI_sf"/>
</dbReference>
<protein>
    <recommendedName>
        <fullName evidence="3">BPTI/Kunitz inhibitor domain-containing protein</fullName>
    </recommendedName>
</protein>
<accession>A0ABQ7T0S4</accession>
<feature type="domain" description="BPTI/Kunitz inhibitor" evidence="3">
    <location>
        <begin position="51"/>
        <end position="101"/>
    </location>
</feature>
<proteinExistence type="predicted"/>
<keyword evidence="2" id="KW-1133">Transmembrane helix</keyword>
<dbReference type="PANTHER" id="PTHR10083:SF374">
    <property type="entry name" value="BPTI_KUNITZ INHIBITOR DOMAIN-CONTAINING PROTEIN"/>
    <property type="match status" value="1"/>
</dbReference>
<keyword evidence="1" id="KW-1015">Disulfide bond</keyword>
<reference evidence="4 5" key="1">
    <citation type="journal article" date="2022" name="Gigascience">
        <title>A chromosome-level genome assembly and annotation of the desert horned lizard, Phrynosoma platyrhinos, provides insight into chromosomal rearrangements among reptiles.</title>
        <authorList>
            <person name="Koochekian N."/>
            <person name="Ascanio A."/>
            <person name="Farleigh K."/>
            <person name="Card D.C."/>
            <person name="Schield D.R."/>
            <person name="Castoe T.A."/>
            <person name="Jezkova T."/>
        </authorList>
    </citation>
    <scope>NUCLEOTIDE SEQUENCE [LARGE SCALE GENOMIC DNA]</scope>
    <source>
        <strain evidence="4">NK-2021</strain>
    </source>
</reference>
<evidence type="ECO:0000313" key="4">
    <source>
        <dbReference type="EMBL" id="KAH0623244.1"/>
    </source>
</evidence>
<dbReference type="EMBL" id="JAIPUX010003283">
    <property type="protein sequence ID" value="KAH0623244.1"/>
    <property type="molecule type" value="Genomic_DNA"/>
</dbReference>
<sequence length="103" mass="11372">MAWLSAGPLHQAIMKQCSPFVVCLLTVGVLFILWADLLGVPGKVEAMSAKCSYPMDPGSGTKQVRVYYYSVTYKKCDVFTYYGQGGNTNRFQDQHTCNKMCGG</sequence>
<dbReference type="InterPro" id="IPR050098">
    <property type="entry name" value="TFPI/VKTCI-like"/>
</dbReference>
<dbReference type="SUPFAM" id="SSF57362">
    <property type="entry name" value="BPTI-like"/>
    <property type="match status" value="1"/>
</dbReference>
<dbReference type="PROSITE" id="PS50279">
    <property type="entry name" value="BPTI_KUNITZ_2"/>
    <property type="match status" value="1"/>
</dbReference>
<dbReference type="SMART" id="SM00131">
    <property type="entry name" value="KU"/>
    <property type="match status" value="1"/>
</dbReference>
<evidence type="ECO:0000256" key="1">
    <source>
        <dbReference type="ARBA" id="ARBA00023157"/>
    </source>
</evidence>
<feature type="transmembrane region" description="Helical" evidence="2">
    <location>
        <begin position="20"/>
        <end position="40"/>
    </location>
</feature>
<dbReference type="PANTHER" id="PTHR10083">
    <property type="entry name" value="KUNITZ-TYPE PROTEASE INHIBITOR-RELATED"/>
    <property type="match status" value="1"/>
</dbReference>
<dbReference type="CDD" id="cd00109">
    <property type="entry name" value="Kunitz-type"/>
    <property type="match status" value="1"/>
</dbReference>
<evidence type="ECO:0000259" key="3">
    <source>
        <dbReference type="PROSITE" id="PS50279"/>
    </source>
</evidence>
<dbReference type="InterPro" id="IPR002223">
    <property type="entry name" value="Kunitz_BPTI"/>
</dbReference>
<evidence type="ECO:0000256" key="2">
    <source>
        <dbReference type="SAM" id="Phobius"/>
    </source>
</evidence>
<evidence type="ECO:0000313" key="5">
    <source>
        <dbReference type="Proteomes" id="UP000826234"/>
    </source>
</evidence>
<name>A0ABQ7T0S4_PHRPL</name>
<dbReference type="Proteomes" id="UP000826234">
    <property type="component" value="Unassembled WGS sequence"/>
</dbReference>
<gene>
    <name evidence="4" type="ORF">JD844_031330</name>
</gene>
<organism evidence="4 5">
    <name type="scientific">Phrynosoma platyrhinos</name>
    <name type="common">Desert horned lizard</name>
    <dbReference type="NCBI Taxonomy" id="52577"/>
    <lineage>
        <taxon>Eukaryota</taxon>
        <taxon>Metazoa</taxon>
        <taxon>Chordata</taxon>
        <taxon>Craniata</taxon>
        <taxon>Vertebrata</taxon>
        <taxon>Euteleostomi</taxon>
        <taxon>Lepidosauria</taxon>
        <taxon>Squamata</taxon>
        <taxon>Bifurcata</taxon>
        <taxon>Unidentata</taxon>
        <taxon>Episquamata</taxon>
        <taxon>Toxicofera</taxon>
        <taxon>Iguania</taxon>
        <taxon>Phrynosomatidae</taxon>
        <taxon>Phrynosomatinae</taxon>
        <taxon>Phrynosoma</taxon>
    </lineage>
</organism>
<comment type="caution">
    <text evidence="4">The sequence shown here is derived from an EMBL/GenBank/DDBJ whole genome shotgun (WGS) entry which is preliminary data.</text>
</comment>
<keyword evidence="5" id="KW-1185">Reference proteome</keyword>
<keyword evidence="2" id="KW-0472">Membrane</keyword>